<keyword evidence="10" id="KW-1185">Reference proteome</keyword>
<dbReference type="Pfam" id="PF03529">
    <property type="entry name" value="TF_Otx"/>
    <property type="match status" value="1"/>
</dbReference>
<dbReference type="Proteomes" id="UP000515131">
    <property type="component" value="Unplaced"/>
</dbReference>
<reference evidence="11" key="1">
    <citation type="submission" date="2025-08" db="UniProtKB">
        <authorList>
            <consortium name="RefSeq"/>
        </authorList>
    </citation>
    <scope>IDENTIFICATION</scope>
    <source>
        <tissue evidence="11">Blood</tissue>
    </source>
</reference>
<keyword evidence="6" id="KW-0804">Transcription</keyword>
<dbReference type="PANTHER" id="PTHR45793:SF22">
    <property type="entry name" value="CONE-ROD HOMEOBOX PROTEIN"/>
    <property type="match status" value="1"/>
</dbReference>
<organism evidence="10 11">
    <name type="scientific">Puma concolor</name>
    <name type="common">Mountain lion</name>
    <name type="synonym">Felis concolor</name>
    <dbReference type="NCBI Taxonomy" id="9696"/>
    <lineage>
        <taxon>Eukaryota</taxon>
        <taxon>Metazoa</taxon>
        <taxon>Chordata</taxon>
        <taxon>Craniata</taxon>
        <taxon>Vertebrata</taxon>
        <taxon>Euteleostomi</taxon>
        <taxon>Mammalia</taxon>
        <taxon>Eutheria</taxon>
        <taxon>Laurasiatheria</taxon>
        <taxon>Carnivora</taxon>
        <taxon>Feliformia</taxon>
        <taxon>Felidae</taxon>
        <taxon>Felinae</taxon>
        <taxon>Puma</taxon>
    </lineage>
</organism>
<protein>
    <submittedName>
        <fullName evidence="11">Cone-rod homeobox protein</fullName>
    </submittedName>
</protein>
<keyword evidence="2" id="KW-0217">Developmental protein</keyword>
<evidence type="ECO:0000256" key="6">
    <source>
        <dbReference type="ARBA" id="ARBA00023163"/>
    </source>
</evidence>
<evidence type="ECO:0000256" key="1">
    <source>
        <dbReference type="ARBA" id="ARBA00004123"/>
    </source>
</evidence>
<evidence type="ECO:0000256" key="4">
    <source>
        <dbReference type="ARBA" id="ARBA00023125"/>
    </source>
</evidence>
<gene>
    <name evidence="11" type="primary">CRX</name>
</gene>
<keyword evidence="7" id="KW-0539">Nucleus</keyword>
<dbReference type="GeneID" id="112850767"/>
<dbReference type="AlphaFoldDB" id="A0A6P6H3H9"/>
<sequence length="289" mass="30787">MMAYMNPGPHYSVNALALSGPSVDLMHQAVSYPSEYGPSPGQPSSRWSLGSFVLREKKMGTSRGDLRATHQLSVVWFKNRRAKCRQQRQQQKQQPQPPGAQTKARPAKRKAGMSPRSSSDVCPDPLGISDSYSPPLPGPSVSPTSAVATVSIWSPASESPLPEAQRAGLVAAGPPLTSAPYAMTYTPASAFCSSPSAYGSPSSYFSGLDPYLSPMVPQLGGPALSPLSGPSVGPSLAQSPTSLSGQSYGPYSPVDSLEFRDPTGTWKFTYNPTDPLDYKDQSAWKFQIL</sequence>
<feature type="region of interest" description="Disordered" evidence="8">
    <location>
        <begin position="226"/>
        <end position="249"/>
    </location>
</feature>
<dbReference type="GO" id="GO:0000981">
    <property type="term" value="F:DNA-binding transcription factor activity, RNA polymerase II-specific"/>
    <property type="evidence" value="ECO:0007669"/>
    <property type="project" value="TreeGrafter"/>
</dbReference>
<evidence type="ECO:0000256" key="7">
    <source>
        <dbReference type="ARBA" id="ARBA00023242"/>
    </source>
</evidence>
<name>A0A6P6H3H9_PUMCO</name>
<dbReference type="GO" id="GO:0005634">
    <property type="term" value="C:nucleus"/>
    <property type="evidence" value="ECO:0007669"/>
    <property type="project" value="UniProtKB-SubCell"/>
</dbReference>
<dbReference type="KEGG" id="pcoo:112850767"/>
<dbReference type="InterPro" id="IPR013851">
    <property type="entry name" value="Otx_TF_C"/>
</dbReference>
<feature type="compositionally biased region" description="Polar residues" evidence="8">
    <location>
        <begin position="238"/>
        <end position="249"/>
    </location>
</feature>
<evidence type="ECO:0000313" key="10">
    <source>
        <dbReference type="Proteomes" id="UP000515131"/>
    </source>
</evidence>
<keyword evidence="4 11" id="KW-0238">DNA-binding</keyword>
<dbReference type="CTD" id="1406"/>
<evidence type="ECO:0000256" key="3">
    <source>
        <dbReference type="ARBA" id="ARBA00023015"/>
    </source>
</evidence>
<evidence type="ECO:0000313" key="11">
    <source>
        <dbReference type="RefSeq" id="XP_025770083.1"/>
    </source>
</evidence>
<dbReference type="PANTHER" id="PTHR45793">
    <property type="entry name" value="HOMEOBOX PROTEIN"/>
    <property type="match status" value="1"/>
</dbReference>
<feature type="compositionally biased region" description="Low complexity" evidence="8">
    <location>
        <begin position="87"/>
        <end position="104"/>
    </location>
</feature>
<comment type="subcellular location">
    <subcellularLocation>
        <location evidence="1">Nucleus</location>
    </subcellularLocation>
</comment>
<keyword evidence="3" id="KW-0805">Transcription regulation</keyword>
<feature type="domain" description="Transcription factor Otx C-terminal" evidence="9">
    <location>
        <begin position="154"/>
        <end position="239"/>
    </location>
</feature>
<keyword evidence="5 11" id="KW-0371">Homeobox</keyword>
<accession>A0A6P6H3H9</accession>
<dbReference type="RefSeq" id="XP_025770083.1">
    <property type="nucleotide sequence ID" value="XM_025914298.1"/>
</dbReference>
<evidence type="ECO:0000256" key="8">
    <source>
        <dbReference type="SAM" id="MobiDB-lite"/>
    </source>
</evidence>
<dbReference type="GO" id="GO:0000978">
    <property type="term" value="F:RNA polymerase II cis-regulatory region sequence-specific DNA binding"/>
    <property type="evidence" value="ECO:0007669"/>
    <property type="project" value="TreeGrafter"/>
</dbReference>
<evidence type="ECO:0000256" key="5">
    <source>
        <dbReference type="ARBA" id="ARBA00023155"/>
    </source>
</evidence>
<evidence type="ECO:0000256" key="2">
    <source>
        <dbReference type="ARBA" id="ARBA00022473"/>
    </source>
</evidence>
<evidence type="ECO:0000259" key="9">
    <source>
        <dbReference type="Pfam" id="PF03529"/>
    </source>
</evidence>
<feature type="region of interest" description="Disordered" evidence="8">
    <location>
        <begin position="82"/>
        <end position="143"/>
    </location>
</feature>
<feature type="compositionally biased region" description="Low complexity" evidence="8">
    <location>
        <begin position="226"/>
        <end position="237"/>
    </location>
</feature>
<proteinExistence type="predicted"/>